<dbReference type="SUPFAM" id="SSF46946">
    <property type="entry name" value="S13-like H2TH domain"/>
    <property type="match status" value="1"/>
</dbReference>
<evidence type="ECO:0000256" key="2">
    <source>
        <dbReference type="ARBA" id="ARBA00022730"/>
    </source>
</evidence>
<evidence type="ECO:0000313" key="9">
    <source>
        <dbReference type="EMBL" id="WNY27520.1"/>
    </source>
</evidence>
<comment type="subunit">
    <text evidence="6 7">Part of the 30S ribosomal subunit. Forms a loose heterodimer with protein S19. Forms two bridges to the 50S subunit in the 70S ribosome.</text>
</comment>
<feature type="region of interest" description="Disordered" evidence="8">
    <location>
        <begin position="170"/>
        <end position="190"/>
    </location>
</feature>
<comment type="function">
    <text evidence="7">Located at the top of the head of the 30S subunit, it contacts several helices of the 16S rRNA. In the 70S ribosome it contacts the 23S rRNA (bridge B1a) and protein L5 of the 50S subunit (bridge B1b), connecting the 2 subunits; these bridges are implicated in subunit movement.</text>
</comment>
<evidence type="ECO:0000256" key="7">
    <source>
        <dbReference type="HAMAP-Rule" id="MF_01315"/>
    </source>
</evidence>
<keyword evidence="5 7" id="KW-0687">Ribonucleoprotein</keyword>
<evidence type="ECO:0000256" key="5">
    <source>
        <dbReference type="ARBA" id="ARBA00023274"/>
    </source>
</evidence>
<organism evidence="9 10">
    <name type="scientific">Methanolapillus ohkumae</name>
    <dbReference type="NCBI Taxonomy" id="3028298"/>
    <lineage>
        <taxon>Archaea</taxon>
        <taxon>Methanobacteriati</taxon>
        <taxon>Methanobacteriota</taxon>
        <taxon>Stenosarchaea group</taxon>
        <taxon>Methanomicrobia</taxon>
        <taxon>Methanosarcinales</taxon>
        <taxon>Methanosarcinaceae</taxon>
        <taxon>Methanolapillus</taxon>
    </lineage>
</organism>
<dbReference type="Pfam" id="PF00416">
    <property type="entry name" value="Ribosomal_S13"/>
    <property type="match status" value="1"/>
</dbReference>
<evidence type="ECO:0000256" key="4">
    <source>
        <dbReference type="ARBA" id="ARBA00022980"/>
    </source>
</evidence>
<feature type="compositionally biased region" description="Basic and acidic residues" evidence="8">
    <location>
        <begin position="1"/>
        <end position="41"/>
    </location>
</feature>
<dbReference type="Proteomes" id="UP001304970">
    <property type="component" value="Chromosome"/>
</dbReference>
<name>A0AA96V812_9EURY</name>
<evidence type="ECO:0000256" key="6">
    <source>
        <dbReference type="ARBA" id="ARBA00063089"/>
    </source>
</evidence>
<dbReference type="InterPro" id="IPR018269">
    <property type="entry name" value="Ribosomal_uS13_CS"/>
</dbReference>
<dbReference type="GO" id="GO:0005829">
    <property type="term" value="C:cytosol"/>
    <property type="evidence" value="ECO:0007669"/>
    <property type="project" value="TreeGrafter"/>
</dbReference>
<dbReference type="InterPro" id="IPR001892">
    <property type="entry name" value="Ribosomal_uS13"/>
</dbReference>
<sequence>MAKKSEENKKSVDKPVDKKNVDKNLDKNVDKKNVKGQPVEEKPEEDEIRHLVRIMNTDLKGAQQVQYALTGIDGIGLRISKIIAKDAGINPTAIIGYLSEEEVAKLDTAISGIEKSAPTWMLNRQRDLVTGENKHLLGVDIELTFKEDINTLKKVRAYRGLRHERGLKVRGQRTKSTGRRGSIVGVRKKK</sequence>
<reference evidence="9 10" key="1">
    <citation type="submission" date="2023-07" db="EMBL/GenBank/DDBJ databases">
        <title>Closed genome sequence of Methanosarcinaceae archaeon Am2.</title>
        <authorList>
            <person name="Poehlein A."/>
            <person name="Protasov E."/>
            <person name="Platt K."/>
            <person name="Reeh H."/>
            <person name="Daniel R."/>
            <person name="Brune A."/>
        </authorList>
    </citation>
    <scope>NUCLEOTIDE SEQUENCE [LARGE SCALE GENOMIC DNA]</scope>
    <source>
        <strain evidence="9 10">Am2</strain>
    </source>
</reference>
<keyword evidence="3 7" id="KW-0694">RNA-binding</keyword>
<dbReference type="HAMAP" id="MF_01315">
    <property type="entry name" value="Ribosomal_uS13"/>
    <property type="match status" value="1"/>
</dbReference>
<proteinExistence type="inferred from homology"/>
<dbReference type="AlphaFoldDB" id="A0AA96V812"/>
<dbReference type="FunFam" id="1.10.8.50:FF:000001">
    <property type="entry name" value="30S ribosomal protein S13"/>
    <property type="match status" value="1"/>
</dbReference>
<evidence type="ECO:0000313" key="10">
    <source>
        <dbReference type="Proteomes" id="UP001304970"/>
    </source>
</evidence>
<dbReference type="GO" id="GO:0015935">
    <property type="term" value="C:small ribosomal subunit"/>
    <property type="evidence" value="ECO:0007669"/>
    <property type="project" value="TreeGrafter"/>
</dbReference>
<dbReference type="GO" id="GO:0019843">
    <property type="term" value="F:rRNA binding"/>
    <property type="evidence" value="ECO:0007669"/>
    <property type="project" value="UniProtKB-UniRule"/>
</dbReference>
<keyword evidence="4 7" id="KW-0689">Ribosomal protein</keyword>
<dbReference type="NCBIfam" id="NF003140">
    <property type="entry name" value="PRK04053.1"/>
    <property type="match status" value="1"/>
</dbReference>
<keyword evidence="2 7" id="KW-0699">rRNA-binding</keyword>
<dbReference type="Gene3D" id="1.10.8.50">
    <property type="match status" value="1"/>
</dbReference>
<accession>A0AA96V812</accession>
<dbReference type="NCBIfam" id="TIGR03629">
    <property type="entry name" value="uS13_arch"/>
    <property type="match status" value="1"/>
</dbReference>
<dbReference type="Gene3D" id="4.10.910.10">
    <property type="entry name" value="30s ribosomal protein s13, domain 2"/>
    <property type="match status" value="1"/>
</dbReference>
<comment type="similarity">
    <text evidence="1 7">Belongs to the universal ribosomal protein uS13 family.</text>
</comment>
<dbReference type="InterPro" id="IPR019977">
    <property type="entry name" value="Ribosomal_uS13_archaeal"/>
</dbReference>
<keyword evidence="10" id="KW-1185">Reference proteome</keyword>
<dbReference type="FunFam" id="4.10.910.10:FF:000002">
    <property type="entry name" value="40S ribosomal protein S18"/>
    <property type="match status" value="1"/>
</dbReference>
<dbReference type="GO" id="GO:0006412">
    <property type="term" value="P:translation"/>
    <property type="evidence" value="ECO:0007669"/>
    <property type="project" value="UniProtKB-UniRule"/>
</dbReference>
<dbReference type="InterPro" id="IPR027437">
    <property type="entry name" value="Rbsml_uS13_C"/>
</dbReference>
<protein>
    <recommendedName>
        <fullName evidence="7">Small ribosomal subunit protein uS13</fullName>
    </recommendedName>
</protein>
<dbReference type="InterPro" id="IPR010979">
    <property type="entry name" value="Ribosomal_uS13-like_H2TH"/>
</dbReference>
<evidence type="ECO:0000256" key="1">
    <source>
        <dbReference type="ARBA" id="ARBA00008080"/>
    </source>
</evidence>
<dbReference type="PANTHER" id="PTHR10871:SF3">
    <property type="entry name" value="SMALL RIBOSOMAL SUBUNIT PROTEIN US13"/>
    <property type="match status" value="1"/>
</dbReference>
<dbReference type="GO" id="GO:0003735">
    <property type="term" value="F:structural constituent of ribosome"/>
    <property type="evidence" value="ECO:0007669"/>
    <property type="project" value="InterPro"/>
</dbReference>
<evidence type="ECO:0000256" key="8">
    <source>
        <dbReference type="SAM" id="MobiDB-lite"/>
    </source>
</evidence>
<dbReference type="PANTHER" id="PTHR10871">
    <property type="entry name" value="30S RIBOSOMAL PROTEIN S13/40S RIBOSOMAL PROTEIN S18"/>
    <property type="match status" value="1"/>
</dbReference>
<dbReference type="EMBL" id="CP131061">
    <property type="protein sequence ID" value="WNY27520.1"/>
    <property type="molecule type" value="Genomic_DNA"/>
</dbReference>
<dbReference type="PROSITE" id="PS00646">
    <property type="entry name" value="RIBOSOMAL_S13_1"/>
    <property type="match status" value="1"/>
</dbReference>
<evidence type="ECO:0000256" key="3">
    <source>
        <dbReference type="ARBA" id="ARBA00022884"/>
    </source>
</evidence>
<feature type="region of interest" description="Disordered" evidence="8">
    <location>
        <begin position="1"/>
        <end position="45"/>
    </location>
</feature>
<gene>
    <name evidence="7" type="primary">rps13</name>
    <name evidence="9" type="ORF">MsAm2_13210</name>
</gene>